<dbReference type="InterPro" id="IPR000819">
    <property type="entry name" value="Peptidase_M17_C"/>
</dbReference>
<reference evidence="8 10" key="3">
    <citation type="submission" date="2019-02" db="EMBL/GenBank/DDBJ databases">
        <authorList>
            <person name="Zhang G."/>
        </authorList>
    </citation>
    <scope>NUCLEOTIDE SEQUENCE [LARGE SCALE GENOMIC DNA]</scope>
    <source>
        <strain evidence="8 10">CMB17</strain>
    </source>
</reference>
<dbReference type="InterPro" id="IPR048816">
    <property type="entry name" value="Peptidase_M17_N_1"/>
</dbReference>
<dbReference type="Pfam" id="PF00883">
    <property type="entry name" value="Peptidase_M17"/>
    <property type="match status" value="1"/>
</dbReference>
<dbReference type="InterPro" id="IPR043472">
    <property type="entry name" value="Macro_dom-like"/>
</dbReference>
<dbReference type="InterPro" id="IPR011356">
    <property type="entry name" value="Leucine_aapep/pepB"/>
</dbReference>
<dbReference type="EMBL" id="SIRL01000002">
    <property type="protein sequence ID" value="TBN52197.1"/>
    <property type="molecule type" value="Genomic_DNA"/>
</dbReference>
<evidence type="ECO:0000313" key="9">
    <source>
        <dbReference type="Proteomes" id="UP000198409"/>
    </source>
</evidence>
<dbReference type="OrthoDB" id="9809354at2"/>
<evidence type="ECO:0000256" key="2">
    <source>
        <dbReference type="ARBA" id="ARBA00022438"/>
    </source>
</evidence>
<evidence type="ECO:0000313" key="10">
    <source>
        <dbReference type="Proteomes" id="UP000292859"/>
    </source>
</evidence>
<keyword evidence="10" id="KW-1185">Reference proteome</keyword>
<dbReference type="Proteomes" id="UP000198409">
    <property type="component" value="Unassembled WGS sequence"/>
</dbReference>
<gene>
    <name evidence="8" type="ORF">EYF88_04715</name>
    <name evidence="7" type="ORF">SAMN06265378_102320</name>
</gene>
<dbReference type="GO" id="GO:0006508">
    <property type="term" value="P:proteolysis"/>
    <property type="evidence" value="ECO:0007669"/>
    <property type="project" value="UniProtKB-KW"/>
</dbReference>
<reference evidence="9" key="1">
    <citation type="submission" date="2017-06" db="EMBL/GenBank/DDBJ databases">
        <authorList>
            <person name="Varghese N."/>
            <person name="Submissions S."/>
        </authorList>
    </citation>
    <scope>NUCLEOTIDE SEQUENCE [LARGE SCALE GENOMIC DNA]</scope>
    <source>
        <strain evidence="9">DSM 26170</strain>
    </source>
</reference>
<keyword evidence="4" id="KW-0378">Hydrolase</keyword>
<dbReference type="SUPFAM" id="SSF53187">
    <property type="entry name" value="Zn-dependent exopeptidases"/>
    <property type="match status" value="1"/>
</dbReference>
<dbReference type="Gene3D" id="3.40.630.10">
    <property type="entry name" value="Zn peptidases"/>
    <property type="match status" value="1"/>
</dbReference>
<evidence type="ECO:0000313" key="7">
    <source>
        <dbReference type="EMBL" id="SNR34466.1"/>
    </source>
</evidence>
<keyword evidence="3" id="KW-0645">Protease</keyword>
<evidence type="ECO:0000259" key="6">
    <source>
        <dbReference type="PROSITE" id="PS00631"/>
    </source>
</evidence>
<sequence>MTPDFAPDSAAALPVWAVWKGDPLADQAGPWPKASGFSAKPGEICLLPDASGGLAGAFLGLGDRAVASRHRFLMAHAAALPQGIWRPVLPQGLDPDESALGLLLGQYRFARYKGAAHDGGTQFLCPEGADAARIRAQAAGEFLTRDLINTPANDMGPDALEAAARALAQEVGATIAVTTGPDLLDANLPMIHAVGRAAEQAPRLIDLRLGDGGPRLTVVGKGVCFDTGGLDLKPAASMALMKKDMGGAATALGLLRMLALTGAADRMRIRVLLPVVENSVSASSFRPGDVLTSRKGLTVEVNNTDAEGRLILADALALGAEEQPDLMISLATLTGAARVALGPDLPPFYCDDDATAGALSRAAMAVRDPLWRMPLWDGYESQIEPPIADLDNAPSGGMAGSVTAALFLRRFAHGAGRYVHMDIYGWQPVLAPGRPKGGVGQGARAILAALPEILPAAAS</sequence>
<accession>A0A238VJR0</accession>
<keyword evidence="2 7" id="KW-0031">Aminopeptidase</keyword>
<name>A0A238VJR0_9RHOB</name>
<evidence type="ECO:0000256" key="5">
    <source>
        <dbReference type="ARBA" id="ARBA00023211"/>
    </source>
</evidence>
<evidence type="ECO:0000313" key="8">
    <source>
        <dbReference type="EMBL" id="TBN52197.1"/>
    </source>
</evidence>
<dbReference type="PROSITE" id="PS00631">
    <property type="entry name" value="CYTOSOL_AP"/>
    <property type="match status" value="1"/>
</dbReference>
<evidence type="ECO:0000256" key="1">
    <source>
        <dbReference type="ARBA" id="ARBA00009528"/>
    </source>
</evidence>
<protein>
    <submittedName>
        <fullName evidence="7 8">Leucyl aminopeptidase</fullName>
    </submittedName>
</protein>
<dbReference type="AlphaFoldDB" id="A0A238VJR0"/>
<keyword evidence="5" id="KW-0464">Manganese</keyword>
<evidence type="ECO:0000256" key="3">
    <source>
        <dbReference type="ARBA" id="ARBA00022670"/>
    </source>
</evidence>
<dbReference type="Gene3D" id="3.40.220.10">
    <property type="entry name" value="Leucine Aminopeptidase, subunit E, domain 1"/>
    <property type="match status" value="1"/>
</dbReference>
<feature type="domain" description="Cytosol aminopeptidase" evidence="6">
    <location>
        <begin position="303"/>
        <end position="310"/>
    </location>
</feature>
<dbReference type="GO" id="GO:0005737">
    <property type="term" value="C:cytoplasm"/>
    <property type="evidence" value="ECO:0007669"/>
    <property type="project" value="InterPro"/>
</dbReference>
<dbReference type="PANTHER" id="PTHR11963:SF20">
    <property type="entry name" value="PEPTIDASE B"/>
    <property type="match status" value="1"/>
</dbReference>
<dbReference type="EMBL" id="FZNM01000002">
    <property type="protein sequence ID" value="SNR34466.1"/>
    <property type="molecule type" value="Genomic_DNA"/>
</dbReference>
<dbReference type="PRINTS" id="PR00481">
    <property type="entry name" value="LAMNOPPTDASE"/>
</dbReference>
<proteinExistence type="inferred from homology"/>
<dbReference type="CDD" id="cd00433">
    <property type="entry name" value="Peptidase_M17"/>
    <property type="match status" value="1"/>
</dbReference>
<comment type="similarity">
    <text evidence="1">Belongs to the peptidase M17 family.</text>
</comment>
<dbReference type="PANTHER" id="PTHR11963">
    <property type="entry name" value="LEUCINE AMINOPEPTIDASE-RELATED"/>
    <property type="match status" value="1"/>
</dbReference>
<dbReference type="Proteomes" id="UP000292859">
    <property type="component" value="Unassembled WGS sequence"/>
</dbReference>
<organism evidence="7 9">
    <name type="scientific">Paracoccus sediminis</name>
    <dbReference type="NCBI Taxonomy" id="1214787"/>
    <lineage>
        <taxon>Bacteria</taxon>
        <taxon>Pseudomonadati</taxon>
        <taxon>Pseudomonadota</taxon>
        <taxon>Alphaproteobacteria</taxon>
        <taxon>Rhodobacterales</taxon>
        <taxon>Paracoccaceae</taxon>
        <taxon>Paracoccus</taxon>
    </lineage>
</organism>
<dbReference type="Pfam" id="PF21337">
    <property type="entry name" value="Peptidase_M17_N_1"/>
    <property type="match status" value="1"/>
</dbReference>
<dbReference type="RefSeq" id="WP_089387008.1">
    <property type="nucleotide sequence ID" value="NZ_FZNM01000002.1"/>
</dbReference>
<dbReference type="GO" id="GO:0030145">
    <property type="term" value="F:manganese ion binding"/>
    <property type="evidence" value="ECO:0007669"/>
    <property type="project" value="InterPro"/>
</dbReference>
<reference evidence="7" key="2">
    <citation type="submission" date="2017-06" db="EMBL/GenBank/DDBJ databases">
        <authorList>
            <person name="Kim H.J."/>
            <person name="Triplett B.A."/>
        </authorList>
    </citation>
    <scope>NUCLEOTIDE SEQUENCE [LARGE SCALE GENOMIC DNA]</scope>
    <source>
        <strain evidence="7">DSM 26170</strain>
    </source>
</reference>
<dbReference type="GO" id="GO:0070006">
    <property type="term" value="F:metalloaminopeptidase activity"/>
    <property type="evidence" value="ECO:0007669"/>
    <property type="project" value="InterPro"/>
</dbReference>
<evidence type="ECO:0000256" key="4">
    <source>
        <dbReference type="ARBA" id="ARBA00022801"/>
    </source>
</evidence>